<comment type="caution">
    <text evidence="1">The sequence shown here is derived from an EMBL/GenBank/DDBJ whole genome shotgun (WGS) entry which is preliminary data.</text>
</comment>
<reference evidence="1 2" key="1">
    <citation type="journal article" date="2024" name="Plant J.">
        <title>Genome sequences and population genomics reveal climatic adaptation and genomic divergence between two closely related sweetgum species.</title>
        <authorList>
            <person name="Xu W.Q."/>
            <person name="Ren C.Q."/>
            <person name="Zhang X.Y."/>
            <person name="Comes H.P."/>
            <person name="Liu X.H."/>
            <person name="Li Y.G."/>
            <person name="Kettle C.J."/>
            <person name="Jalonen R."/>
            <person name="Gaisberger H."/>
            <person name="Ma Y.Z."/>
            <person name="Qiu Y.X."/>
        </authorList>
    </citation>
    <scope>NUCLEOTIDE SEQUENCE [LARGE SCALE GENOMIC DNA]</scope>
    <source>
        <strain evidence="1">Hangzhou</strain>
    </source>
</reference>
<dbReference type="PANTHER" id="PTHR43060">
    <property type="entry name" value="3-HYDROXYISOBUTYRATE DEHYDROGENASE-LIKE 1, MITOCHONDRIAL-RELATED"/>
    <property type="match status" value="1"/>
</dbReference>
<dbReference type="EMBL" id="JBBPBK010000011">
    <property type="protein sequence ID" value="KAK9275258.1"/>
    <property type="molecule type" value="Genomic_DNA"/>
</dbReference>
<evidence type="ECO:0000313" key="1">
    <source>
        <dbReference type="EMBL" id="KAK9275258.1"/>
    </source>
</evidence>
<dbReference type="Proteomes" id="UP001415857">
    <property type="component" value="Unassembled WGS sequence"/>
</dbReference>
<proteinExistence type="predicted"/>
<gene>
    <name evidence="1" type="ORF">L1049_022520</name>
</gene>
<dbReference type="AlphaFoldDB" id="A0AAP0WR87"/>
<accession>A0AAP0WR87</accession>
<organism evidence="1 2">
    <name type="scientific">Liquidambar formosana</name>
    <name type="common">Formosan gum</name>
    <dbReference type="NCBI Taxonomy" id="63359"/>
    <lineage>
        <taxon>Eukaryota</taxon>
        <taxon>Viridiplantae</taxon>
        <taxon>Streptophyta</taxon>
        <taxon>Embryophyta</taxon>
        <taxon>Tracheophyta</taxon>
        <taxon>Spermatophyta</taxon>
        <taxon>Magnoliopsida</taxon>
        <taxon>eudicotyledons</taxon>
        <taxon>Gunneridae</taxon>
        <taxon>Pentapetalae</taxon>
        <taxon>Saxifragales</taxon>
        <taxon>Altingiaceae</taxon>
        <taxon>Liquidambar</taxon>
    </lineage>
</organism>
<name>A0AAP0WR87_LIQFO</name>
<keyword evidence="2" id="KW-1185">Reference proteome</keyword>
<sequence>MAIASASPSIRAIPKIFPLSVKWWMLEMGSSLMEAIGRSPSSKPYSSKYLAHSPSPSPQIDVVFSIVGFPSDVCSVLLDPTSGILSVLSRGVIYSSTPLQSSPTRLHPLLAILGKVNYMGGPRKGQFAKLENQITITLTMVGLVEGFGDMLEGVLERGSCFAWLSLAQHLRLRLKAHGEGNLDTQALILAFERLNNVAL</sequence>
<dbReference type="PANTHER" id="PTHR43060:SF15">
    <property type="entry name" value="3-HYDROXYISOBUTYRATE DEHYDROGENASE-LIKE 1, MITOCHONDRIAL-RELATED"/>
    <property type="match status" value="1"/>
</dbReference>
<protein>
    <submittedName>
        <fullName evidence="1">Uncharacterized protein</fullName>
    </submittedName>
</protein>
<evidence type="ECO:0000313" key="2">
    <source>
        <dbReference type="Proteomes" id="UP001415857"/>
    </source>
</evidence>